<name>A0AAV7X0E9_PLEWA</name>
<dbReference type="AlphaFoldDB" id="A0AAV7X0E9"/>
<keyword evidence="3" id="KW-1185">Reference proteome</keyword>
<organism evidence="2 3">
    <name type="scientific">Pleurodeles waltl</name>
    <name type="common">Iberian ribbed newt</name>
    <dbReference type="NCBI Taxonomy" id="8319"/>
    <lineage>
        <taxon>Eukaryota</taxon>
        <taxon>Metazoa</taxon>
        <taxon>Chordata</taxon>
        <taxon>Craniata</taxon>
        <taxon>Vertebrata</taxon>
        <taxon>Euteleostomi</taxon>
        <taxon>Amphibia</taxon>
        <taxon>Batrachia</taxon>
        <taxon>Caudata</taxon>
        <taxon>Salamandroidea</taxon>
        <taxon>Salamandridae</taxon>
        <taxon>Pleurodelinae</taxon>
        <taxon>Pleurodeles</taxon>
    </lineage>
</organism>
<accession>A0AAV7X0E9</accession>
<evidence type="ECO:0000256" key="1">
    <source>
        <dbReference type="SAM" id="MobiDB-lite"/>
    </source>
</evidence>
<dbReference type="EMBL" id="JANPWB010000001">
    <property type="protein sequence ID" value="KAJ1217584.1"/>
    <property type="molecule type" value="Genomic_DNA"/>
</dbReference>
<gene>
    <name evidence="2" type="ORF">NDU88_005178</name>
</gene>
<feature type="region of interest" description="Disordered" evidence="1">
    <location>
        <begin position="107"/>
        <end position="132"/>
    </location>
</feature>
<comment type="caution">
    <text evidence="2">The sequence shown here is derived from an EMBL/GenBank/DDBJ whole genome shotgun (WGS) entry which is preliminary data.</text>
</comment>
<proteinExistence type="predicted"/>
<evidence type="ECO:0000313" key="2">
    <source>
        <dbReference type="EMBL" id="KAJ1217584.1"/>
    </source>
</evidence>
<dbReference type="Proteomes" id="UP001066276">
    <property type="component" value="Chromosome 1_1"/>
</dbReference>
<protein>
    <submittedName>
        <fullName evidence="2">Uncharacterized protein</fullName>
    </submittedName>
</protein>
<feature type="compositionally biased region" description="Basic residues" evidence="1">
    <location>
        <begin position="114"/>
        <end position="132"/>
    </location>
</feature>
<evidence type="ECO:0000313" key="3">
    <source>
        <dbReference type="Proteomes" id="UP001066276"/>
    </source>
</evidence>
<sequence length="159" mass="17515">MSQALTSTVFYHCALMFLCPTKVGPNIASVVPPRWPGTPLQVPWGCAPHLVLQRHFLVVGAGPALTPPSDRALRCAFSAHGHFIRCTARVLSQAGARLPFNVLLRQAPEPPAGPRHHASLRPRRRPRTPRYRLQRGHLRSGIGLPLVPLGPRHPRILTL</sequence>
<reference evidence="2" key="1">
    <citation type="journal article" date="2022" name="bioRxiv">
        <title>Sequencing and chromosome-scale assembly of the giantPleurodeles waltlgenome.</title>
        <authorList>
            <person name="Brown T."/>
            <person name="Elewa A."/>
            <person name="Iarovenko S."/>
            <person name="Subramanian E."/>
            <person name="Araus A.J."/>
            <person name="Petzold A."/>
            <person name="Susuki M."/>
            <person name="Suzuki K.-i.T."/>
            <person name="Hayashi T."/>
            <person name="Toyoda A."/>
            <person name="Oliveira C."/>
            <person name="Osipova E."/>
            <person name="Leigh N.D."/>
            <person name="Simon A."/>
            <person name="Yun M.H."/>
        </authorList>
    </citation>
    <scope>NUCLEOTIDE SEQUENCE</scope>
    <source>
        <strain evidence="2">20211129_DDA</strain>
        <tissue evidence="2">Liver</tissue>
    </source>
</reference>